<dbReference type="Proteomes" id="UP001482620">
    <property type="component" value="Unassembled WGS sequence"/>
</dbReference>
<comment type="caution">
    <text evidence="2">The sequence shown here is derived from an EMBL/GenBank/DDBJ whole genome shotgun (WGS) entry which is preliminary data.</text>
</comment>
<sequence>MPWRSTKEPSYQSFDARVFCPCVPVRCGRVHLSGTWITYLLFDLGSPSFLAVWFGFPGPPGLRDSQPPL</sequence>
<dbReference type="EMBL" id="JAHRIQ010084670">
    <property type="protein sequence ID" value="MEQ2249227.1"/>
    <property type="molecule type" value="Genomic_DNA"/>
</dbReference>
<proteinExistence type="predicted"/>
<reference evidence="2 3" key="1">
    <citation type="submission" date="2021-06" db="EMBL/GenBank/DDBJ databases">
        <authorList>
            <person name="Palmer J.M."/>
        </authorList>
    </citation>
    <scope>NUCLEOTIDE SEQUENCE [LARGE SCALE GENOMIC DNA]</scope>
    <source>
        <strain evidence="3">if_2019</strain>
        <tissue evidence="2">Muscle</tissue>
    </source>
</reference>
<protein>
    <submittedName>
        <fullName evidence="2">Uncharacterized protein</fullName>
    </submittedName>
</protein>
<evidence type="ECO:0000256" key="1">
    <source>
        <dbReference type="SAM" id="Phobius"/>
    </source>
</evidence>
<evidence type="ECO:0000313" key="2">
    <source>
        <dbReference type="EMBL" id="MEQ2249227.1"/>
    </source>
</evidence>
<keyword evidence="3" id="KW-1185">Reference proteome</keyword>
<keyword evidence="1" id="KW-1133">Transmembrane helix</keyword>
<keyword evidence="1" id="KW-0812">Transmembrane</keyword>
<evidence type="ECO:0000313" key="3">
    <source>
        <dbReference type="Proteomes" id="UP001482620"/>
    </source>
</evidence>
<keyword evidence="1" id="KW-0472">Membrane</keyword>
<feature type="transmembrane region" description="Helical" evidence="1">
    <location>
        <begin position="36"/>
        <end position="56"/>
    </location>
</feature>
<gene>
    <name evidence="2" type="ORF">ILYODFUR_027290</name>
</gene>
<accession>A0ABV0UVK2</accession>
<name>A0ABV0UVK2_9TELE</name>
<organism evidence="2 3">
    <name type="scientific">Ilyodon furcidens</name>
    <name type="common">goldbreast splitfin</name>
    <dbReference type="NCBI Taxonomy" id="33524"/>
    <lineage>
        <taxon>Eukaryota</taxon>
        <taxon>Metazoa</taxon>
        <taxon>Chordata</taxon>
        <taxon>Craniata</taxon>
        <taxon>Vertebrata</taxon>
        <taxon>Euteleostomi</taxon>
        <taxon>Actinopterygii</taxon>
        <taxon>Neopterygii</taxon>
        <taxon>Teleostei</taxon>
        <taxon>Neoteleostei</taxon>
        <taxon>Acanthomorphata</taxon>
        <taxon>Ovalentaria</taxon>
        <taxon>Atherinomorphae</taxon>
        <taxon>Cyprinodontiformes</taxon>
        <taxon>Goodeidae</taxon>
        <taxon>Ilyodon</taxon>
    </lineage>
</organism>